<evidence type="ECO:0000313" key="3">
    <source>
        <dbReference type="Proteomes" id="UP001321473"/>
    </source>
</evidence>
<evidence type="ECO:0000313" key="2">
    <source>
        <dbReference type="EMBL" id="KAK8786782.1"/>
    </source>
</evidence>
<name>A0AAQ4FJJ9_AMBAM</name>
<keyword evidence="1" id="KW-0732">Signal</keyword>
<comment type="caution">
    <text evidence="2">The sequence shown here is derived from an EMBL/GenBank/DDBJ whole genome shotgun (WGS) entry which is preliminary data.</text>
</comment>
<dbReference type="Proteomes" id="UP001321473">
    <property type="component" value="Unassembled WGS sequence"/>
</dbReference>
<protein>
    <recommendedName>
        <fullName evidence="4">Secreted protein</fullName>
    </recommendedName>
</protein>
<organism evidence="2 3">
    <name type="scientific">Amblyomma americanum</name>
    <name type="common">Lone star tick</name>
    <dbReference type="NCBI Taxonomy" id="6943"/>
    <lineage>
        <taxon>Eukaryota</taxon>
        <taxon>Metazoa</taxon>
        <taxon>Ecdysozoa</taxon>
        <taxon>Arthropoda</taxon>
        <taxon>Chelicerata</taxon>
        <taxon>Arachnida</taxon>
        <taxon>Acari</taxon>
        <taxon>Parasitiformes</taxon>
        <taxon>Ixodida</taxon>
        <taxon>Ixodoidea</taxon>
        <taxon>Ixodidae</taxon>
        <taxon>Amblyomminae</taxon>
        <taxon>Amblyomma</taxon>
    </lineage>
</organism>
<dbReference type="AlphaFoldDB" id="A0AAQ4FJJ9"/>
<proteinExistence type="predicted"/>
<dbReference type="EMBL" id="JARKHS020002406">
    <property type="protein sequence ID" value="KAK8786782.1"/>
    <property type="molecule type" value="Genomic_DNA"/>
</dbReference>
<reference evidence="2 3" key="1">
    <citation type="journal article" date="2023" name="Arcadia Sci">
        <title>De novo assembly of a long-read Amblyomma americanum tick genome.</title>
        <authorList>
            <person name="Chou S."/>
            <person name="Poskanzer K.E."/>
            <person name="Rollins M."/>
            <person name="Thuy-Boun P.S."/>
        </authorList>
    </citation>
    <scope>NUCLEOTIDE SEQUENCE [LARGE SCALE GENOMIC DNA]</scope>
    <source>
        <strain evidence="2">F_SG_1</strain>
        <tissue evidence="2">Salivary glands</tissue>
    </source>
</reference>
<evidence type="ECO:0008006" key="4">
    <source>
        <dbReference type="Google" id="ProtNLM"/>
    </source>
</evidence>
<feature type="chain" id="PRO_5043053713" description="Secreted protein" evidence="1">
    <location>
        <begin position="24"/>
        <end position="84"/>
    </location>
</feature>
<keyword evidence="3" id="KW-1185">Reference proteome</keyword>
<gene>
    <name evidence="2" type="ORF">V5799_023439</name>
</gene>
<feature type="signal peptide" evidence="1">
    <location>
        <begin position="1"/>
        <end position="23"/>
    </location>
</feature>
<sequence length="84" mass="9080">MNSTKQLLFALLATCLLATTVLSSIYYGGHPYGPDIILPCNKRCYRGTDGSDFGYPCPPGCTCIPDAAHEGYRHGWGSCFRATS</sequence>
<evidence type="ECO:0000256" key="1">
    <source>
        <dbReference type="SAM" id="SignalP"/>
    </source>
</evidence>
<accession>A0AAQ4FJJ9</accession>